<dbReference type="SMART" id="SM00388">
    <property type="entry name" value="HisKA"/>
    <property type="match status" value="1"/>
</dbReference>
<dbReference type="RefSeq" id="WP_052093341.1">
    <property type="nucleotide sequence ID" value="NZ_JQEC01000002.1"/>
</dbReference>
<evidence type="ECO:0000256" key="6">
    <source>
        <dbReference type="ARBA" id="ARBA00022692"/>
    </source>
</evidence>
<dbReference type="Pfam" id="PF02518">
    <property type="entry name" value="HATPase_c"/>
    <property type="match status" value="1"/>
</dbReference>
<keyword evidence="10" id="KW-0472">Membrane</keyword>
<keyword evidence="5" id="KW-0808">Transferase</keyword>
<dbReference type="Gene3D" id="3.30.565.10">
    <property type="entry name" value="Histidine kinase-like ATPase, C-terminal domain"/>
    <property type="match status" value="1"/>
</dbReference>
<dbReference type="Gene3D" id="6.10.340.10">
    <property type="match status" value="1"/>
</dbReference>
<proteinExistence type="predicted"/>
<dbReference type="InterPro" id="IPR005467">
    <property type="entry name" value="His_kinase_dom"/>
</dbReference>
<comment type="catalytic activity">
    <reaction evidence="1">
        <text>ATP + protein L-histidine = ADP + protein N-phospho-L-histidine.</text>
        <dbReference type="EC" id="2.7.13.3"/>
    </reaction>
</comment>
<dbReference type="InterPro" id="IPR003594">
    <property type="entry name" value="HATPase_dom"/>
</dbReference>
<dbReference type="GO" id="GO:0000155">
    <property type="term" value="F:phosphorelay sensor kinase activity"/>
    <property type="evidence" value="ECO:0007669"/>
    <property type="project" value="InterPro"/>
</dbReference>
<keyword evidence="8 10" id="KW-1133">Transmembrane helix</keyword>
<dbReference type="PROSITE" id="PS50109">
    <property type="entry name" value="HIS_KIN"/>
    <property type="match status" value="1"/>
</dbReference>
<organism evidence="13 14">
    <name type="scientific">Colwellia psychrerythraea</name>
    <name type="common">Vibrio psychroerythus</name>
    <dbReference type="NCBI Taxonomy" id="28229"/>
    <lineage>
        <taxon>Bacteria</taxon>
        <taxon>Pseudomonadati</taxon>
        <taxon>Pseudomonadota</taxon>
        <taxon>Gammaproteobacteria</taxon>
        <taxon>Alteromonadales</taxon>
        <taxon>Colwelliaceae</taxon>
        <taxon>Colwellia</taxon>
    </lineage>
</organism>
<dbReference type="PATRIC" id="fig|28229.3.peg.131"/>
<evidence type="ECO:0000256" key="9">
    <source>
        <dbReference type="ARBA" id="ARBA00023012"/>
    </source>
</evidence>
<protein>
    <recommendedName>
        <fullName evidence="3">histidine kinase</fullName>
        <ecNumber evidence="3">2.7.13.3</ecNumber>
    </recommendedName>
</protein>
<dbReference type="InterPro" id="IPR036097">
    <property type="entry name" value="HisK_dim/P_sf"/>
</dbReference>
<comment type="caution">
    <text evidence="13">The sequence shown here is derived from an EMBL/GenBank/DDBJ whole genome shotgun (WGS) entry which is preliminary data.</text>
</comment>
<evidence type="ECO:0000256" key="2">
    <source>
        <dbReference type="ARBA" id="ARBA00004370"/>
    </source>
</evidence>
<keyword evidence="6 10" id="KW-0812">Transmembrane</keyword>
<evidence type="ECO:0000256" key="8">
    <source>
        <dbReference type="ARBA" id="ARBA00022989"/>
    </source>
</evidence>
<evidence type="ECO:0000256" key="3">
    <source>
        <dbReference type="ARBA" id="ARBA00012438"/>
    </source>
</evidence>
<dbReference type="SUPFAM" id="SSF47384">
    <property type="entry name" value="Homodimeric domain of signal transducing histidine kinase"/>
    <property type="match status" value="1"/>
</dbReference>
<keyword evidence="7 13" id="KW-0418">Kinase</keyword>
<evidence type="ECO:0000313" key="14">
    <source>
        <dbReference type="Proteomes" id="UP000029868"/>
    </source>
</evidence>
<dbReference type="EC" id="2.7.13.3" evidence="3"/>
<evidence type="ECO:0000256" key="1">
    <source>
        <dbReference type="ARBA" id="ARBA00000085"/>
    </source>
</evidence>
<feature type="transmembrane region" description="Helical" evidence="10">
    <location>
        <begin position="149"/>
        <end position="171"/>
    </location>
</feature>
<feature type="transmembrane region" description="Helical" evidence="10">
    <location>
        <begin position="25"/>
        <end position="49"/>
    </location>
</feature>
<evidence type="ECO:0000256" key="10">
    <source>
        <dbReference type="SAM" id="Phobius"/>
    </source>
</evidence>
<dbReference type="InterPro" id="IPR036890">
    <property type="entry name" value="HATPase_C_sf"/>
</dbReference>
<keyword evidence="4" id="KW-0597">Phosphoprotein</keyword>
<dbReference type="PANTHER" id="PTHR45436">
    <property type="entry name" value="SENSOR HISTIDINE KINASE YKOH"/>
    <property type="match status" value="1"/>
</dbReference>
<dbReference type="EMBL" id="JQEC01000002">
    <property type="protein sequence ID" value="KGJ97389.1"/>
    <property type="molecule type" value="Genomic_DNA"/>
</dbReference>
<feature type="domain" description="HAMP" evidence="12">
    <location>
        <begin position="173"/>
        <end position="226"/>
    </location>
</feature>
<evidence type="ECO:0000313" key="13">
    <source>
        <dbReference type="EMBL" id="KGJ97389.1"/>
    </source>
</evidence>
<dbReference type="SUPFAM" id="SSF55874">
    <property type="entry name" value="ATPase domain of HSP90 chaperone/DNA topoisomerase II/histidine kinase"/>
    <property type="match status" value="1"/>
</dbReference>
<reference evidence="13 14" key="1">
    <citation type="submission" date="2014-08" db="EMBL/GenBank/DDBJ databases">
        <title>Genomic and Phenotypic Diversity of Colwellia psychrerythraea strains from Disparate Marine Basins.</title>
        <authorList>
            <person name="Techtmann S.M."/>
            <person name="Stelling S.C."/>
            <person name="Utturkar S.M."/>
            <person name="Alshibli N."/>
            <person name="Harris A."/>
            <person name="Brown S.D."/>
            <person name="Hazen T.C."/>
        </authorList>
    </citation>
    <scope>NUCLEOTIDE SEQUENCE [LARGE SCALE GENOMIC DNA]</scope>
    <source>
        <strain evidence="13 14">GAB14E</strain>
    </source>
</reference>
<dbReference type="GO" id="GO:0005886">
    <property type="term" value="C:plasma membrane"/>
    <property type="evidence" value="ECO:0007669"/>
    <property type="project" value="TreeGrafter"/>
</dbReference>
<gene>
    <name evidence="13" type="ORF">GAB14E_0978</name>
</gene>
<dbReference type="PROSITE" id="PS50885">
    <property type="entry name" value="HAMP"/>
    <property type="match status" value="1"/>
</dbReference>
<dbReference type="InterPro" id="IPR003660">
    <property type="entry name" value="HAMP_dom"/>
</dbReference>
<evidence type="ECO:0000259" key="11">
    <source>
        <dbReference type="PROSITE" id="PS50109"/>
    </source>
</evidence>
<dbReference type="CDD" id="cd00082">
    <property type="entry name" value="HisKA"/>
    <property type="match status" value="1"/>
</dbReference>
<dbReference type="InterPro" id="IPR003661">
    <property type="entry name" value="HisK_dim/P_dom"/>
</dbReference>
<evidence type="ECO:0000256" key="4">
    <source>
        <dbReference type="ARBA" id="ARBA00022553"/>
    </source>
</evidence>
<evidence type="ECO:0000259" key="12">
    <source>
        <dbReference type="PROSITE" id="PS50885"/>
    </source>
</evidence>
<dbReference type="Gene3D" id="1.10.287.130">
    <property type="match status" value="1"/>
</dbReference>
<dbReference type="SMART" id="SM00387">
    <property type="entry name" value="HATPase_c"/>
    <property type="match status" value="1"/>
</dbReference>
<dbReference type="Proteomes" id="UP000029868">
    <property type="component" value="Unassembled WGS sequence"/>
</dbReference>
<dbReference type="PANTHER" id="PTHR45436:SF16">
    <property type="entry name" value="HISTIDINE KINASE"/>
    <property type="match status" value="1"/>
</dbReference>
<dbReference type="OrthoDB" id="9121563at2"/>
<dbReference type="InterPro" id="IPR050428">
    <property type="entry name" value="TCS_sensor_his_kinase"/>
</dbReference>
<evidence type="ECO:0000256" key="7">
    <source>
        <dbReference type="ARBA" id="ARBA00022777"/>
    </source>
</evidence>
<keyword evidence="9" id="KW-0902">Two-component regulatory system</keyword>
<comment type="subcellular location">
    <subcellularLocation>
        <location evidence="2">Membrane</location>
    </subcellularLocation>
</comment>
<sequence length="441" mass="49374">MTNKTSITTNTKVNTKKYHSLSRRIVAQFCIFTLILSCLYGLLSFSLMYDLEDSFIYNAMDDEVKFLIEGYQQQGQWPKPRSNNMQLHFSKDSLPDAVTSALVTQPNRGEFFGENGLYYHLYVLPDFQEVYLLAEVSGMLLVRPMSGSLLKFLLAASFVLMLLACIIAWLLGRKTAKPLQQLADLVDGVAPEHIPDNFSEKFPANEIGILANTLQQTMARIKTALAREKSFTRDVSHELRTPVAIIKNAVEVYQNCQNLDDNTDKKAVAALMKRISDASMQMEQTVVTLLSLAREEQTSIKKTAVNLMALIEQAVIDHSYLLNDKAVEVVVDDNTNSKIYLQQGMLKVLLDNLISNAFQYTDKGQVQISYLDNRLIIADTGAGIEADIADKVTEISVKGSQSTGYGFGLSIVKRLCEHQDWQLKVTSSNNEGTEVSVLFDY</sequence>
<name>A0A099L347_COLPS</name>
<accession>A0A099L347</accession>
<dbReference type="AlphaFoldDB" id="A0A099L347"/>
<evidence type="ECO:0000256" key="5">
    <source>
        <dbReference type="ARBA" id="ARBA00022679"/>
    </source>
</evidence>
<dbReference type="Pfam" id="PF00512">
    <property type="entry name" value="HisKA"/>
    <property type="match status" value="1"/>
</dbReference>
<feature type="domain" description="Histidine kinase" evidence="11">
    <location>
        <begin position="234"/>
        <end position="441"/>
    </location>
</feature>